<accession>A0A1H4EGA5</accession>
<feature type="compositionally biased region" description="Basic and acidic residues" evidence="1">
    <location>
        <begin position="31"/>
        <end position="51"/>
    </location>
</feature>
<dbReference type="EMBL" id="FNQS01000009">
    <property type="protein sequence ID" value="SEA83262.1"/>
    <property type="molecule type" value="Genomic_DNA"/>
</dbReference>
<evidence type="ECO:0000313" key="3">
    <source>
        <dbReference type="Proteomes" id="UP000187280"/>
    </source>
</evidence>
<dbReference type="Proteomes" id="UP000187280">
    <property type="component" value="Unassembled WGS sequence"/>
</dbReference>
<sequence length="51" mass="5450">MSMKAAKSAALLPDVECPRPQPPRCAGDGSDAEHSEFYPLSGERRSDASDD</sequence>
<reference evidence="2 3" key="1">
    <citation type="submission" date="2016-10" db="EMBL/GenBank/DDBJ databases">
        <authorList>
            <person name="de Groot N.N."/>
        </authorList>
    </citation>
    <scope>NUCLEOTIDE SEQUENCE [LARGE SCALE GENOMIC DNA]</scope>
    <source>
        <strain evidence="2 3">ATCC 29281</strain>
    </source>
</reference>
<proteinExistence type="predicted"/>
<keyword evidence="3" id="KW-1185">Reference proteome</keyword>
<organism evidence="2 3">
    <name type="scientific">Lonsdalea quercina</name>
    <dbReference type="NCBI Taxonomy" id="71657"/>
    <lineage>
        <taxon>Bacteria</taxon>
        <taxon>Pseudomonadati</taxon>
        <taxon>Pseudomonadota</taxon>
        <taxon>Gammaproteobacteria</taxon>
        <taxon>Enterobacterales</taxon>
        <taxon>Pectobacteriaceae</taxon>
        <taxon>Lonsdalea</taxon>
    </lineage>
</organism>
<evidence type="ECO:0000313" key="2">
    <source>
        <dbReference type="EMBL" id="SEA83262.1"/>
    </source>
</evidence>
<dbReference type="AlphaFoldDB" id="A0A1H4EGA5"/>
<evidence type="ECO:0000256" key="1">
    <source>
        <dbReference type="SAM" id="MobiDB-lite"/>
    </source>
</evidence>
<protein>
    <submittedName>
        <fullName evidence="2">Uncharacterized protein</fullName>
    </submittedName>
</protein>
<name>A0A1H4EGA5_9GAMM</name>
<feature type="region of interest" description="Disordered" evidence="1">
    <location>
        <begin position="1"/>
        <end position="51"/>
    </location>
</feature>
<gene>
    <name evidence="2" type="ORF">SAMN02982996_02635</name>
</gene>